<feature type="transmembrane region" description="Helical" evidence="10">
    <location>
        <begin position="75"/>
        <end position="93"/>
    </location>
</feature>
<keyword evidence="14" id="KW-1185">Reference proteome</keyword>
<dbReference type="PANTHER" id="PTHR24421">
    <property type="entry name" value="NITRATE/NITRITE SENSOR PROTEIN NARX-RELATED"/>
    <property type="match status" value="1"/>
</dbReference>
<feature type="transmembrane region" description="Helical" evidence="10">
    <location>
        <begin position="99"/>
        <end position="121"/>
    </location>
</feature>
<feature type="domain" description="Signal transduction histidine kinase subgroup 3 dimerisation and phosphoacceptor" evidence="12">
    <location>
        <begin position="403"/>
        <end position="469"/>
    </location>
</feature>
<evidence type="ECO:0000256" key="3">
    <source>
        <dbReference type="ARBA" id="ARBA00022553"/>
    </source>
</evidence>
<evidence type="ECO:0000256" key="5">
    <source>
        <dbReference type="ARBA" id="ARBA00022741"/>
    </source>
</evidence>
<protein>
    <recommendedName>
        <fullName evidence="2">histidine kinase</fullName>
        <ecNumber evidence="2">2.7.13.3</ecNumber>
    </recommendedName>
</protein>
<reference evidence="13" key="1">
    <citation type="submission" date="2022-06" db="EMBL/GenBank/DDBJ databases">
        <title>Genomic Encyclopedia of Type Strains, Phase III (KMG-III): the genomes of soil and plant-associated and newly described type strains.</title>
        <authorList>
            <person name="Whitman W."/>
        </authorList>
    </citation>
    <scope>NUCLEOTIDE SEQUENCE</scope>
    <source>
        <strain evidence="13">CPCC 202695</strain>
    </source>
</reference>
<evidence type="ECO:0000256" key="6">
    <source>
        <dbReference type="ARBA" id="ARBA00022777"/>
    </source>
</evidence>
<dbReference type="PANTHER" id="PTHR24421:SF10">
    <property type="entry name" value="NITRATE_NITRITE SENSOR PROTEIN NARQ"/>
    <property type="match status" value="1"/>
</dbReference>
<dbReference type="Gene3D" id="1.20.5.1930">
    <property type="match status" value="1"/>
</dbReference>
<feature type="transmembrane region" description="Helical" evidence="10">
    <location>
        <begin position="243"/>
        <end position="265"/>
    </location>
</feature>
<evidence type="ECO:0000256" key="2">
    <source>
        <dbReference type="ARBA" id="ARBA00012438"/>
    </source>
</evidence>
<keyword evidence="7" id="KW-0067">ATP-binding</keyword>
<proteinExistence type="predicted"/>
<feature type="transmembrane region" description="Helical" evidence="10">
    <location>
        <begin position="50"/>
        <end position="68"/>
    </location>
</feature>
<feature type="domain" description="Histidine kinase/HSP90-like ATPase" evidence="11">
    <location>
        <begin position="509"/>
        <end position="592"/>
    </location>
</feature>
<keyword evidence="3" id="KW-0597">Phosphoprotein</keyword>
<keyword evidence="10" id="KW-0812">Transmembrane</keyword>
<dbReference type="Pfam" id="PF07730">
    <property type="entry name" value="HisKA_3"/>
    <property type="match status" value="1"/>
</dbReference>
<evidence type="ECO:0000256" key="9">
    <source>
        <dbReference type="SAM" id="MobiDB-lite"/>
    </source>
</evidence>
<keyword evidence="5" id="KW-0547">Nucleotide-binding</keyword>
<evidence type="ECO:0000256" key="10">
    <source>
        <dbReference type="SAM" id="Phobius"/>
    </source>
</evidence>
<dbReference type="InterPro" id="IPR050482">
    <property type="entry name" value="Sensor_HK_TwoCompSys"/>
</dbReference>
<dbReference type="InterPro" id="IPR003594">
    <property type="entry name" value="HATPase_dom"/>
</dbReference>
<evidence type="ECO:0000256" key="8">
    <source>
        <dbReference type="ARBA" id="ARBA00023012"/>
    </source>
</evidence>
<dbReference type="Pfam" id="PF02518">
    <property type="entry name" value="HATPase_c"/>
    <property type="match status" value="1"/>
</dbReference>
<keyword evidence="10" id="KW-1133">Transmembrane helix</keyword>
<dbReference type="CDD" id="cd16917">
    <property type="entry name" value="HATPase_UhpB-NarQ-NarX-like"/>
    <property type="match status" value="1"/>
</dbReference>
<comment type="caution">
    <text evidence="13">The sequence shown here is derived from an EMBL/GenBank/DDBJ whole genome shotgun (WGS) entry which is preliminary data.</text>
</comment>
<dbReference type="EC" id="2.7.13.3" evidence="2"/>
<name>A0ABT1KP39_9MICO</name>
<evidence type="ECO:0000256" key="7">
    <source>
        <dbReference type="ARBA" id="ARBA00022840"/>
    </source>
</evidence>
<dbReference type="EMBL" id="SODL02000005">
    <property type="protein sequence ID" value="MCP2368664.1"/>
    <property type="molecule type" value="Genomic_DNA"/>
</dbReference>
<feature type="compositionally biased region" description="Gly residues" evidence="9">
    <location>
        <begin position="646"/>
        <end position="656"/>
    </location>
</feature>
<dbReference type="RefSeq" id="WP_092668682.1">
    <property type="nucleotide sequence ID" value="NZ_JBHSOY010000003.1"/>
</dbReference>
<sequence>MMASERRGEVARRSATIAAVIALSLTMEIWGFLATPPDALPEVSYTTLHAFVPIVFAACAGVAWAIGPNPVPARLMILFVVLWIPLTFFYYVIGPIGWLWPIVRGVHLGWAVVAGILVLVYPRGWLADRFDRTVAALALGISVIYLLGVVTLAGADSVEGCACAPNPYQIADAPELLWLVEVGYRVVGSALVLAIAVRLLVRWVRGSVPARAVAFLMPIALIAWAVMAVIQAAAYALSDTADTVLLTVALIAMAAVPVSFVAGVAHARNMRARVADLMRVTREGADRGLWAESLARALRDESVRVYWWDEERGRYADAAGEPIDSADPGGGHSILPVASPTGLPIALIRHDRALTDNMRLLDGVSSALRLSVDNGRLRTEVERTLEQVRQSRQRIVEAGVEARRRIERDLHDGAQQQLVSLGMRLRLAANTARQARHDELATELEASIHTLNQGLRELRELAHGIHPSLLSQGGLALAVPELAGRCPVPVEVDVQAEGRLPELIESTAYFAVAESLANVAKHSQATRAWVRAYREGGEVVISVRDNGIGGASLDAGTGVIGIADRIDAVGGSITLESPRGAGTTVTVRMPLELPPVESRELADTEGGGSGPEERPRSLAGAGLLVAAESGDPSPDDAKAGAASGLAPGGIGTPADV</sequence>
<dbReference type="Gene3D" id="3.30.565.10">
    <property type="entry name" value="Histidine kinase-like ATPase, C-terminal domain"/>
    <property type="match status" value="1"/>
</dbReference>
<evidence type="ECO:0000256" key="1">
    <source>
        <dbReference type="ARBA" id="ARBA00000085"/>
    </source>
</evidence>
<evidence type="ECO:0000259" key="12">
    <source>
        <dbReference type="Pfam" id="PF07730"/>
    </source>
</evidence>
<organism evidence="13 14">
    <name type="scientific">Agromyces flavus</name>
    <dbReference type="NCBI Taxonomy" id="589382"/>
    <lineage>
        <taxon>Bacteria</taxon>
        <taxon>Bacillati</taxon>
        <taxon>Actinomycetota</taxon>
        <taxon>Actinomycetes</taxon>
        <taxon>Micrococcales</taxon>
        <taxon>Microbacteriaceae</taxon>
        <taxon>Agromyces</taxon>
    </lineage>
</organism>
<accession>A0ABT1KP39</accession>
<evidence type="ECO:0000313" key="14">
    <source>
        <dbReference type="Proteomes" id="UP000893823"/>
    </source>
</evidence>
<dbReference type="InterPro" id="IPR011712">
    <property type="entry name" value="Sig_transdc_His_kin_sub3_dim/P"/>
</dbReference>
<feature type="transmembrane region" description="Helical" evidence="10">
    <location>
        <begin position="213"/>
        <end position="237"/>
    </location>
</feature>
<keyword evidence="8" id="KW-0902">Two-component regulatory system</keyword>
<feature type="transmembrane region" description="Helical" evidence="10">
    <location>
        <begin position="133"/>
        <end position="155"/>
    </location>
</feature>
<evidence type="ECO:0000256" key="4">
    <source>
        <dbReference type="ARBA" id="ARBA00022679"/>
    </source>
</evidence>
<feature type="transmembrane region" description="Helical" evidence="10">
    <location>
        <begin position="182"/>
        <end position="201"/>
    </location>
</feature>
<dbReference type="Proteomes" id="UP000893823">
    <property type="component" value="Unassembled WGS sequence"/>
</dbReference>
<keyword evidence="6 13" id="KW-0418">Kinase</keyword>
<dbReference type="InterPro" id="IPR036890">
    <property type="entry name" value="HATPase_C_sf"/>
</dbReference>
<dbReference type="SUPFAM" id="SSF55874">
    <property type="entry name" value="ATPase domain of HSP90 chaperone/DNA topoisomerase II/histidine kinase"/>
    <property type="match status" value="1"/>
</dbReference>
<evidence type="ECO:0000313" key="13">
    <source>
        <dbReference type="EMBL" id="MCP2368664.1"/>
    </source>
</evidence>
<comment type="catalytic activity">
    <reaction evidence="1">
        <text>ATP + protein L-histidine = ADP + protein N-phospho-L-histidine.</text>
        <dbReference type="EC" id="2.7.13.3"/>
    </reaction>
</comment>
<keyword evidence="10" id="KW-0472">Membrane</keyword>
<evidence type="ECO:0000259" key="11">
    <source>
        <dbReference type="Pfam" id="PF02518"/>
    </source>
</evidence>
<dbReference type="GO" id="GO:0016301">
    <property type="term" value="F:kinase activity"/>
    <property type="evidence" value="ECO:0007669"/>
    <property type="project" value="UniProtKB-KW"/>
</dbReference>
<gene>
    <name evidence="13" type="ORF">BCL57_002840</name>
</gene>
<feature type="region of interest" description="Disordered" evidence="9">
    <location>
        <begin position="591"/>
        <end position="656"/>
    </location>
</feature>
<keyword evidence="4" id="KW-0808">Transferase</keyword>